<reference evidence="17" key="1">
    <citation type="submission" date="2016-10" db="EMBL/GenBank/DDBJ databases">
        <authorList>
            <person name="Varghese N."/>
            <person name="Submissions S."/>
        </authorList>
    </citation>
    <scope>NUCLEOTIDE SEQUENCE [LARGE SCALE GENOMIC DNA]</scope>
    <source>
        <strain evidence="17">DSM 21580</strain>
    </source>
</reference>
<evidence type="ECO:0000256" key="3">
    <source>
        <dbReference type="ARBA" id="ARBA00022475"/>
    </source>
</evidence>
<protein>
    <recommendedName>
        <fullName evidence="15">Endo-1,3-beta-glucanase btgC</fullName>
    </recommendedName>
    <alternativeName>
        <fullName evidence="14">Laminarinase btgC</fullName>
    </alternativeName>
</protein>
<evidence type="ECO:0000256" key="2">
    <source>
        <dbReference type="ARBA" id="ARBA00004236"/>
    </source>
</evidence>
<dbReference type="EMBL" id="FNUS01000001">
    <property type="protein sequence ID" value="SEF71374.1"/>
    <property type="molecule type" value="Genomic_DNA"/>
</dbReference>
<name>A0A1H5U8L6_9FLAO</name>
<keyword evidence="3" id="KW-1003">Cell membrane</keyword>
<accession>A0A1H5U8L6</accession>
<dbReference type="AlphaFoldDB" id="A0A1H5U8L6"/>
<dbReference type="GO" id="GO:0071555">
    <property type="term" value="P:cell wall organization"/>
    <property type="evidence" value="ECO:0007669"/>
    <property type="project" value="UniProtKB-KW"/>
</dbReference>
<evidence type="ECO:0000313" key="17">
    <source>
        <dbReference type="Proteomes" id="UP000236738"/>
    </source>
</evidence>
<dbReference type="RefSeq" id="WP_103912705.1">
    <property type="nucleotide sequence ID" value="NZ_FNUS01000001.1"/>
</dbReference>
<evidence type="ECO:0000256" key="12">
    <source>
        <dbReference type="ARBA" id="ARBA00023326"/>
    </source>
</evidence>
<dbReference type="InterPro" id="IPR050732">
    <property type="entry name" value="Beta-glucan_modifiers"/>
</dbReference>
<keyword evidence="8" id="KW-0472">Membrane</keyword>
<dbReference type="Gene3D" id="3.20.20.80">
    <property type="entry name" value="Glycosidases"/>
    <property type="match status" value="1"/>
</dbReference>
<comment type="function">
    <text evidence="13">Glucanases play a role in cell expansion during growth, in cell-cell fusion during mating, and in spore release during sporulation. This enzyme may be involved in beta-glucan degradation. Active on laminarin and lichenan.</text>
</comment>
<dbReference type="GO" id="GO:0005576">
    <property type="term" value="C:extracellular region"/>
    <property type="evidence" value="ECO:0007669"/>
    <property type="project" value="TreeGrafter"/>
</dbReference>
<dbReference type="SUPFAM" id="SSF51445">
    <property type="entry name" value="(Trans)glycosidases"/>
    <property type="match status" value="1"/>
</dbReference>
<evidence type="ECO:0000256" key="5">
    <source>
        <dbReference type="ARBA" id="ARBA00022525"/>
    </source>
</evidence>
<evidence type="ECO:0000313" key="16">
    <source>
        <dbReference type="EMBL" id="SEF71374.1"/>
    </source>
</evidence>
<evidence type="ECO:0000256" key="11">
    <source>
        <dbReference type="ARBA" id="ARBA00023316"/>
    </source>
</evidence>
<evidence type="ECO:0000256" key="14">
    <source>
        <dbReference type="ARBA" id="ARBA00042373"/>
    </source>
</evidence>
<evidence type="ECO:0000256" key="13">
    <source>
        <dbReference type="ARBA" id="ARBA00037649"/>
    </source>
</evidence>
<dbReference type="InterPro" id="IPR000490">
    <property type="entry name" value="Glyco_hydro_17"/>
</dbReference>
<keyword evidence="5" id="KW-0964">Secreted</keyword>
<sequence>MTIFEKYKLKPANAICYSGFRAGQQPGGKYPTYEEIREDLLLLQHDFKYLRIYDVDLHAEILLEVISKENFNFKIMLGAYIEAEMNNENCPWEMPYLSKEVLEENKRKNESKIQKLIVLANKYPQIINFLSVGNEACVSWTDHLVSVESVINYTKLVKNNAQQPVTFCENYLPWLNELEPLVEIVDFISIHTYPLWENIRIEDALNFTIQNYNVVKNKYPHKNIVITEAGWATAANGRGFPAHNANENAQQDYFNALINWCKEENILCYYFEAFDEQWKGSADPLEPEKHWGLFKENRKPKKVMFSNENSKLSYV</sequence>
<dbReference type="Proteomes" id="UP000236738">
    <property type="component" value="Unassembled WGS sequence"/>
</dbReference>
<evidence type="ECO:0000256" key="1">
    <source>
        <dbReference type="ARBA" id="ARBA00004191"/>
    </source>
</evidence>
<dbReference type="GO" id="GO:0000272">
    <property type="term" value="P:polysaccharide catabolic process"/>
    <property type="evidence" value="ECO:0007669"/>
    <property type="project" value="UniProtKB-KW"/>
</dbReference>
<proteinExistence type="predicted"/>
<keyword evidence="10" id="KW-0119">Carbohydrate metabolism</keyword>
<dbReference type="GO" id="GO:0005886">
    <property type="term" value="C:plasma membrane"/>
    <property type="evidence" value="ECO:0007669"/>
    <property type="project" value="UniProtKB-SubCell"/>
</dbReference>
<comment type="subcellular location">
    <subcellularLocation>
        <location evidence="2">Cell membrane</location>
    </subcellularLocation>
    <subcellularLocation>
        <location evidence="1">Secreted</location>
        <location evidence="1">Cell wall</location>
    </subcellularLocation>
</comment>
<keyword evidence="12" id="KW-0624">Polysaccharide degradation</keyword>
<evidence type="ECO:0000256" key="9">
    <source>
        <dbReference type="ARBA" id="ARBA00023180"/>
    </source>
</evidence>
<dbReference type="InterPro" id="IPR017853">
    <property type="entry name" value="GH"/>
</dbReference>
<dbReference type="PANTHER" id="PTHR16631:SF17">
    <property type="entry name" value="GLUCAN ENDO-1,3-BETA-GLUCOSIDASE BTGC"/>
    <property type="match status" value="1"/>
</dbReference>
<dbReference type="OrthoDB" id="9806824at2"/>
<organism evidence="16 17">
    <name type="scientific">Halpernia humi</name>
    <dbReference type="NCBI Taxonomy" id="493375"/>
    <lineage>
        <taxon>Bacteria</taxon>
        <taxon>Pseudomonadati</taxon>
        <taxon>Bacteroidota</taxon>
        <taxon>Flavobacteriia</taxon>
        <taxon>Flavobacteriales</taxon>
        <taxon>Weeksellaceae</taxon>
        <taxon>Chryseobacterium group</taxon>
        <taxon>Halpernia</taxon>
    </lineage>
</organism>
<keyword evidence="17" id="KW-1185">Reference proteome</keyword>
<evidence type="ECO:0000256" key="15">
    <source>
        <dbReference type="ARBA" id="ARBA00043078"/>
    </source>
</evidence>
<dbReference type="PANTHER" id="PTHR16631">
    <property type="entry name" value="GLUCAN 1,3-BETA-GLUCOSIDASE"/>
    <property type="match status" value="1"/>
</dbReference>
<dbReference type="GO" id="GO:0042973">
    <property type="term" value="F:glucan endo-1,3-beta-D-glucosidase activity"/>
    <property type="evidence" value="ECO:0007669"/>
    <property type="project" value="TreeGrafter"/>
</dbReference>
<keyword evidence="4" id="KW-0134">Cell wall</keyword>
<dbReference type="GO" id="GO:0009986">
    <property type="term" value="C:cell surface"/>
    <property type="evidence" value="ECO:0007669"/>
    <property type="project" value="TreeGrafter"/>
</dbReference>
<evidence type="ECO:0000256" key="4">
    <source>
        <dbReference type="ARBA" id="ARBA00022512"/>
    </source>
</evidence>
<evidence type="ECO:0000256" key="6">
    <source>
        <dbReference type="ARBA" id="ARBA00022729"/>
    </source>
</evidence>
<keyword evidence="6" id="KW-0732">Signal</keyword>
<gene>
    <name evidence="16" type="ORF">SAMN05421847_0704</name>
</gene>
<evidence type="ECO:0000256" key="10">
    <source>
        <dbReference type="ARBA" id="ARBA00023277"/>
    </source>
</evidence>
<keyword evidence="7" id="KW-0378">Hydrolase</keyword>
<evidence type="ECO:0000256" key="7">
    <source>
        <dbReference type="ARBA" id="ARBA00022801"/>
    </source>
</evidence>
<keyword evidence="9" id="KW-0325">Glycoprotein</keyword>
<dbReference type="Pfam" id="PF00332">
    <property type="entry name" value="Glyco_hydro_17"/>
    <property type="match status" value="1"/>
</dbReference>
<keyword evidence="11" id="KW-0961">Cell wall biogenesis/degradation</keyword>
<evidence type="ECO:0000256" key="8">
    <source>
        <dbReference type="ARBA" id="ARBA00023136"/>
    </source>
</evidence>